<dbReference type="AlphaFoldDB" id="A0A0W0EZ10"/>
<evidence type="ECO:0000259" key="1">
    <source>
        <dbReference type="Pfam" id="PF13380"/>
    </source>
</evidence>
<dbReference type="Proteomes" id="UP000054988">
    <property type="component" value="Unassembled WGS sequence"/>
</dbReference>
<gene>
    <name evidence="2" type="ORF">WG66_18299</name>
</gene>
<dbReference type="InterPro" id="IPR003781">
    <property type="entry name" value="CoA-bd"/>
</dbReference>
<protein>
    <recommendedName>
        <fullName evidence="1">CoA-binding domain-containing protein</fullName>
    </recommendedName>
</protein>
<dbReference type="Pfam" id="PF13380">
    <property type="entry name" value="CoA_binding_2"/>
    <property type="match status" value="1"/>
</dbReference>
<accession>A0A0W0EZ10</accession>
<dbReference type="EMBL" id="LATX01002447">
    <property type="protein sequence ID" value="KTB29170.1"/>
    <property type="molecule type" value="Genomic_DNA"/>
</dbReference>
<organism evidence="2 3">
    <name type="scientific">Moniliophthora roreri</name>
    <name type="common">Frosty pod rot fungus</name>
    <name type="synonym">Monilia roreri</name>
    <dbReference type="NCBI Taxonomy" id="221103"/>
    <lineage>
        <taxon>Eukaryota</taxon>
        <taxon>Fungi</taxon>
        <taxon>Dikarya</taxon>
        <taxon>Basidiomycota</taxon>
        <taxon>Agaricomycotina</taxon>
        <taxon>Agaricomycetes</taxon>
        <taxon>Agaricomycetidae</taxon>
        <taxon>Agaricales</taxon>
        <taxon>Marasmiineae</taxon>
        <taxon>Marasmiaceae</taxon>
        <taxon>Moniliophthora</taxon>
    </lineage>
</organism>
<dbReference type="PANTHER" id="PTHR33303:SF2">
    <property type="entry name" value="COA-BINDING DOMAIN-CONTAINING PROTEIN"/>
    <property type="match status" value="1"/>
</dbReference>
<dbReference type="SUPFAM" id="SSF51735">
    <property type="entry name" value="NAD(P)-binding Rossmann-fold domains"/>
    <property type="match status" value="1"/>
</dbReference>
<reference evidence="2 3" key="1">
    <citation type="submission" date="2015-12" db="EMBL/GenBank/DDBJ databases">
        <title>Draft genome sequence of Moniliophthora roreri, the causal agent of frosty pod rot of cacao.</title>
        <authorList>
            <person name="Aime M.C."/>
            <person name="Diaz-Valderrama J.R."/>
            <person name="Kijpornyongpan T."/>
            <person name="Phillips-Mora W."/>
        </authorList>
    </citation>
    <scope>NUCLEOTIDE SEQUENCE [LARGE SCALE GENOMIC DNA]</scope>
    <source>
        <strain evidence="2 3">MCA 2952</strain>
    </source>
</reference>
<dbReference type="InterPro" id="IPR036291">
    <property type="entry name" value="NAD(P)-bd_dom_sf"/>
</dbReference>
<evidence type="ECO:0000313" key="3">
    <source>
        <dbReference type="Proteomes" id="UP000054988"/>
    </source>
</evidence>
<comment type="caution">
    <text evidence="2">The sequence shown here is derived from an EMBL/GenBank/DDBJ whole genome shotgun (WGS) entry which is preliminary data.</text>
</comment>
<evidence type="ECO:0000313" key="2">
    <source>
        <dbReference type="EMBL" id="KTB29170.1"/>
    </source>
</evidence>
<name>A0A0W0EZ10_MONRR</name>
<dbReference type="eggNOG" id="ENOG502S34F">
    <property type="taxonomic scope" value="Eukaryota"/>
</dbReference>
<sequence>MASTAIALQRIFFSQPFFAVVGASKGSRTSQFGNKLLKWYQEREFLVQPMHPKDSEVEGMSTLHSIKQLPAPASTSISVATPPKVTLEILKQAKALAIPSVWLQPGSEDAEVIDYIQKNGMSDAVVFGGPCVLRDGDKARRLLF</sequence>
<feature type="domain" description="CoA-binding" evidence="1">
    <location>
        <begin position="18"/>
        <end position="122"/>
    </location>
</feature>
<dbReference type="PANTHER" id="PTHR33303">
    <property type="entry name" value="CYTOPLASMIC PROTEIN-RELATED"/>
    <property type="match status" value="1"/>
</dbReference>
<dbReference type="Gene3D" id="3.40.50.720">
    <property type="entry name" value="NAD(P)-binding Rossmann-like Domain"/>
    <property type="match status" value="1"/>
</dbReference>
<proteinExistence type="predicted"/>